<protein>
    <submittedName>
        <fullName evidence="10">Glycosyltransferase family 39 protein</fullName>
        <ecNumber evidence="10">2.4.-.-</ecNumber>
    </submittedName>
</protein>
<feature type="transmembrane region" description="Helical" evidence="8">
    <location>
        <begin position="220"/>
        <end position="245"/>
    </location>
</feature>
<dbReference type="Proteomes" id="UP001238603">
    <property type="component" value="Unassembled WGS sequence"/>
</dbReference>
<feature type="transmembrane region" description="Helical" evidence="8">
    <location>
        <begin position="352"/>
        <end position="369"/>
    </location>
</feature>
<evidence type="ECO:0000256" key="7">
    <source>
        <dbReference type="ARBA" id="ARBA00023136"/>
    </source>
</evidence>
<evidence type="ECO:0000259" key="9">
    <source>
        <dbReference type="Pfam" id="PF13231"/>
    </source>
</evidence>
<evidence type="ECO:0000256" key="6">
    <source>
        <dbReference type="ARBA" id="ARBA00022989"/>
    </source>
</evidence>
<dbReference type="PANTHER" id="PTHR33908">
    <property type="entry name" value="MANNOSYLTRANSFERASE YKCB-RELATED"/>
    <property type="match status" value="1"/>
</dbReference>
<evidence type="ECO:0000256" key="1">
    <source>
        <dbReference type="ARBA" id="ARBA00004651"/>
    </source>
</evidence>
<keyword evidence="3 10" id="KW-0328">Glycosyltransferase</keyword>
<proteinExistence type="predicted"/>
<name>A0ABT7LKS8_9BURK</name>
<feature type="domain" description="Glycosyltransferase RgtA/B/C/D-like" evidence="9">
    <location>
        <begin position="81"/>
        <end position="246"/>
    </location>
</feature>
<dbReference type="EC" id="2.4.-.-" evidence="10"/>
<evidence type="ECO:0000256" key="3">
    <source>
        <dbReference type="ARBA" id="ARBA00022676"/>
    </source>
</evidence>
<dbReference type="EMBL" id="JASVDS010000004">
    <property type="protein sequence ID" value="MDL5033438.1"/>
    <property type="molecule type" value="Genomic_DNA"/>
</dbReference>
<keyword evidence="4 10" id="KW-0808">Transferase</keyword>
<reference evidence="10 11" key="1">
    <citation type="submission" date="2023-06" db="EMBL/GenBank/DDBJ databases">
        <title>Pelomonas sp. APW6 16S ribosomal RNA gene genome sequencing and assembly.</title>
        <authorList>
            <person name="Woo H."/>
        </authorList>
    </citation>
    <scope>NUCLEOTIDE SEQUENCE [LARGE SCALE GENOMIC DNA]</scope>
    <source>
        <strain evidence="10 11">APW6</strain>
    </source>
</reference>
<dbReference type="InterPro" id="IPR050297">
    <property type="entry name" value="LipidA_mod_glycosyltrf_83"/>
</dbReference>
<keyword evidence="5 8" id="KW-0812">Transmembrane</keyword>
<dbReference type="RefSeq" id="WP_285983514.1">
    <property type="nucleotide sequence ID" value="NZ_JASVDS010000004.1"/>
</dbReference>
<feature type="transmembrane region" description="Helical" evidence="8">
    <location>
        <begin position="381"/>
        <end position="400"/>
    </location>
</feature>
<evidence type="ECO:0000256" key="2">
    <source>
        <dbReference type="ARBA" id="ARBA00022475"/>
    </source>
</evidence>
<feature type="transmembrane region" description="Helical" evidence="8">
    <location>
        <begin position="134"/>
        <end position="167"/>
    </location>
</feature>
<comment type="caution">
    <text evidence="10">The sequence shown here is derived from an EMBL/GenBank/DDBJ whole genome shotgun (WGS) entry which is preliminary data.</text>
</comment>
<evidence type="ECO:0000256" key="8">
    <source>
        <dbReference type="SAM" id="Phobius"/>
    </source>
</evidence>
<feature type="transmembrane region" description="Helical" evidence="8">
    <location>
        <begin position="187"/>
        <end position="208"/>
    </location>
</feature>
<comment type="subcellular location">
    <subcellularLocation>
        <location evidence="1">Cell membrane</location>
        <topology evidence="1">Multi-pass membrane protein</topology>
    </subcellularLocation>
</comment>
<keyword evidence="11" id="KW-1185">Reference proteome</keyword>
<dbReference type="Pfam" id="PF13231">
    <property type="entry name" value="PMT_2"/>
    <property type="match status" value="1"/>
</dbReference>
<keyword evidence="6 8" id="KW-1133">Transmembrane helix</keyword>
<feature type="transmembrane region" description="Helical" evidence="8">
    <location>
        <begin position="287"/>
        <end position="309"/>
    </location>
</feature>
<sequence length="487" mass="52764">MSSAPTSAPSSSSAAPLWRSAAARPWLALLVAAILLRLVTLPLMALTDHTEARYAEIARLMVQLGDWVSPHVTPTEVFWAKPPLSTWSQALLMEVFGVNEWSGRLAALGWALLGLWSLDWMLRASLAPLQRAAVLAALMLCPMYFICAGAVMTDATLMATVLLVQAAWWRAVTAPDAPARRRAGRVLALGLGLALLTKGPAAGVLALLPPVLHALWRRHGAVVAAILKDPLAWLIWIGLAVPWYVWAEQRTPGFLQYFLLGEHVMRFLQPGWKGDRYGFAHAQPIGMIWLFVLVSALPWIVHAVVARVARGRGASAASGASAPERLGHELWVYALCITAAPLLLFTAARNIIPTYAVTALPGVVLLWLAQFDVPALARARHWGTGVLVWALMALGFGWLGPKESLRASDRELIRAYEQACGPDAWTARCGLAYAGKPDYSAFFYSAGRLYGPPAGATVRFQVLEKDTPTARADALACNKHLCLYAAP</sequence>
<evidence type="ECO:0000256" key="5">
    <source>
        <dbReference type="ARBA" id="ARBA00022692"/>
    </source>
</evidence>
<keyword evidence="2" id="KW-1003">Cell membrane</keyword>
<evidence type="ECO:0000313" key="11">
    <source>
        <dbReference type="Proteomes" id="UP001238603"/>
    </source>
</evidence>
<feature type="transmembrane region" description="Helical" evidence="8">
    <location>
        <begin position="26"/>
        <end position="46"/>
    </location>
</feature>
<gene>
    <name evidence="10" type="ORF">QRD43_16105</name>
</gene>
<dbReference type="GO" id="GO:0016757">
    <property type="term" value="F:glycosyltransferase activity"/>
    <property type="evidence" value="ECO:0007669"/>
    <property type="project" value="UniProtKB-KW"/>
</dbReference>
<organism evidence="10 11">
    <name type="scientific">Roseateles subflavus</name>
    <dbReference type="NCBI Taxonomy" id="3053353"/>
    <lineage>
        <taxon>Bacteria</taxon>
        <taxon>Pseudomonadati</taxon>
        <taxon>Pseudomonadota</taxon>
        <taxon>Betaproteobacteria</taxon>
        <taxon>Burkholderiales</taxon>
        <taxon>Sphaerotilaceae</taxon>
        <taxon>Roseateles</taxon>
    </lineage>
</organism>
<evidence type="ECO:0000256" key="4">
    <source>
        <dbReference type="ARBA" id="ARBA00022679"/>
    </source>
</evidence>
<feature type="transmembrane region" description="Helical" evidence="8">
    <location>
        <begin position="330"/>
        <end position="346"/>
    </location>
</feature>
<accession>A0ABT7LKS8</accession>
<keyword evidence="7 8" id="KW-0472">Membrane</keyword>
<dbReference type="InterPro" id="IPR038731">
    <property type="entry name" value="RgtA/B/C-like"/>
</dbReference>
<evidence type="ECO:0000313" key="10">
    <source>
        <dbReference type="EMBL" id="MDL5033438.1"/>
    </source>
</evidence>
<dbReference type="PANTHER" id="PTHR33908:SF3">
    <property type="entry name" value="UNDECAPRENYL PHOSPHATE-ALPHA-4-AMINO-4-DEOXY-L-ARABINOSE ARABINOSYL TRANSFERASE"/>
    <property type="match status" value="1"/>
</dbReference>
<feature type="transmembrane region" description="Helical" evidence="8">
    <location>
        <begin position="101"/>
        <end position="122"/>
    </location>
</feature>